<evidence type="ECO:0000313" key="11">
    <source>
        <dbReference type="Proteomes" id="UP001268683"/>
    </source>
</evidence>
<reference evidence="10" key="1">
    <citation type="submission" date="2023-04" db="EMBL/GenBank/DDBJ databases">
        <title>Complete genome sequence of Temperatibacter marinus.</title>
        <authorList>
            <person name="Rong J.-C."/>
            <person name="Yi M.-L."/>
            <person name="Zhao Q."/>
        </authorList>
    </citation>
    <scope>NUCLEOTIDE SEQUENCE</scope>
    <source>
        <strain evidence="10">NBRC 110045</strain>
    </source>
</reference>
<feature type="transmembrane region" description="Helical" evidence="9">
    <location>
        <begin position="12"/>
        <end position="34"/>
    </location>
</feature>
<evidence type="ECO:0000256" key="1">
    <source>
        <dbReference type="ARBA" id="ARBA00004651"/>
    </source>
</evidence>
<evidence type="ECO:0000256" key="8">
    <source>
        <dbReference type="ARBA" id="ARBA00045636"/>
    </source>
</evidence>
<dbReference type="AlphaFoldDB" id="A0AA52EKQ3"/>
<dbReference type="InterPro" id="IPR002293">
    <property type="entry name" value="AA/rel_permease1"/>
</dbReference>
<proteinExistence type="inferred from homology"/>
<dbReference type="GO" id="GO:0005886">
    <property type="term" value="C:plasma membrane"/>
    <property type="evidence" value="ECO:0007669"/>
    <property type="project" value="UniProtKB-SubCell"/>
</dbReference>
<name>A0AA52EKQ3_9PROT</name>
<keyword evidence="4" id="KW-1003">Cell membrane</keyword>
<feature type="transmembrane region" description="Helical" evidence="9">
    <location>
        <begin position="87"/>
        <end position="115"/>
    </location>
</feature>
<feature type="transmembrane region" description="Helical" evidence="9">
    <location>
        <begin position="193"/>
        <end position="210"/>
    </location>
</feature>
<evidence type="ECO:0000256" key="3">
    <source>
        <dbReference type="ARBA" id="ARBA00021069"/>
    </source>
</evidence>
<accession>A0AA52EKQ3</accession>
<feature type="transmembrane region" description="Helical" evidence="9">
    <location>
        <begin position="392"/>
        <end position="409"/>
    </location>
</feature>
<dbReference type="GO" id="GO:0022857">
    <property type="term" value="F:transmembrane transporter activity"/>
    <property type="evidence" value="ECO:0007669"/>
    <property type="project" value="InterPro"/>
</dbReference>
<organism evidence="10 11">
    <name type="scientific">Temperatibacter marinus</name>
    <dbReference type="NCBI Taxonomy" id="1456591"/>
    <lineage>
        <taxon>Bacteria</taxon>
        <taxon>Pseudomonadati</taxon>
        <taxon>Pseudomonadota</taxon>
        <taxon>Alphaproteobacteria</taxon>
        <taxon>Kordiimonadales</taxon>
        <taxon>Temperatibacteraceae</taxon>
        <taxon>Temperatibacter</taxon>
    </lineage>
</organism>
<feature type="transmembrane region" description="Helical" evidence="9">
    <location>
        <begin position="328"/>
        <end position="346"/>
    </location>
</feature>
<comment type="function">
    <text evidence="8">Major component of the acid-resistance (AR) system allowing enteric pathogens to survive the acidic environment in the stomach. Exchanges extracellular arginine for its intracellular decarboxylation product agmatine (Agm) thereby expelling intracellular protons. Probably undergoes several conformational states in order to translocate the substrate across the membrane; keeps the substrate accessible to only 1 side of the membrane at a time by opening and closing 3 membrane-internal gates.</text>
</comment>
<keyword evidence="5 9" id="KW-0812">Transmembrane</keyword>
<feature type="transmembrane region" description="Helical" evidence="9">
    <location>
        <begin position="46"/>
        <end position="66"/>
    </location>
</feature>
<keyword evidence="6 9" id="KW-1133">Transmembrane helix</keyword>
<dbReference type="PANTHER" id="PTHR42770:SF18">
    <property type="entry name" value="ARGININE_AGMATINE ANTIPORTER"/>
    <property type="match status" value="1"/>
</dbReference>
<evidence type="ECO:0000256" key="2">
    <source>
        <dbReference type="ARBA" id="ARBA00008220"/>
    </source>
</evidence>
<dbReference type="PIRSF" id="PIRSF006060">
    <property type="entry name" value="AA_transporter"/>
    <property type="match status" value="1"/>
</dbReference>
<feature type="transmembrane region" description="Helical" evidence="9">
    <location>
        <begin position="127"/>
        <end position="145"/>
    </location>
</feature>
<evidence type="ECO:0000256" key="5">
    <source>
        <dbReference type="ARBA" id="ARBA00022692"/>
    </source>
</evidence>
<keyword evidence="7 9" id="KW-0472">Membrane</keyword>
<feature type="transmembrane region" description="Helical" evidence="9">
    <location>
        <begin position="415"/>
        <end position="431"/>
    </location>
</feature>
<gene>
    <name evidence="10" type="ORF">QGN29_05310</name>
</gene>
<comment type="similarity">
    <text evidence="2">Belongs to the amino acid-polyamine-organocation (APC) superfamily. Basic amino acid/polyamine antiporter (APA) (TC 2.A.3.2) family.</text>
</comment>
<dbReference type="KEGG" id="tmk:QGN29_05310"/>
<dbReference type="PANTHER" id="PTHR42770">
    <property type="entry name" value="AMINO ACID TRANSPORTER-RELATED"/>
    <property type="match status" value="1"/>
</dbReference>
<keyword evidence="11" id="KW-1185">Reference proteome</keyword>
<feature type="transmembrane region" description="Helical" evidence="9">
    <location>
        <begin position="272"/>
        <end position="292"/>
    </location>
</feature>
<dbReference type="InterPro" id="IPR050367">
    <property type="entry name" value="APC_superfamily"/>
</dbReference>
<feature type="transmembrane region" description="Helical" evidence="9">
    <location>
        <begin position="157"/>
        <end position="177"/>
    </location>
</feature>
<dbReference type="Proteomes" id="UP001268683">
    <property type="component" value="Chromosome"/>
</dbReference>
<evidence type="ECO:0000313" key="10">
    <source>
        <dbReference type="EMBL" id="WND03791.1"/>
    </source>
</evidence>
<evidence type="ECO:0000256" key="9">
    <source>
        <dbReference type="SAM" id="Phobius"/>
    </source>
</evidence>
<dbReference type="EMBL" id="CP123872">
    <property type="protein sequence ID" value="WND03791.1"/>
    <property type="molecule type" value="Genomic_DNA"/>
</dbReference>
<protein>
    <recommendedName>
        <fullName evidence="3">Arginine/agmatine antiporter</fullName>
    </recommendedName>
</protein>
<evidence type="ECO:0000256" key="6">
    <source>
        <dbReference type="ARBA" id="ARBA00022989"/>
    </source>
</evidence>
<dbReference type="Gene3D" id="1.20.1740.10">
    <property type="entry name" value="Amino acid/polyamine transporter I"/>
    <property type="match status" value="1"/>
</dbReference>
<dbReference type="RefSeq" id="WP_310799648.1">
    <property type="nucleotide sequence ID" value="NZ_CP123872.1"/>
</dbReference>
<sequence length="437" mass="46708">MSDQSQDNQAKAIGFWRGWGIAVGCSIGSGIFMMPTLLAPYGQLGLLSWAVAGIGSLFIILSLSRMAKRVPKIGGPYAYAYAGLGKFAAFMIAWTYWIACVSAIAAISVAFTGYLGVFVPGLAESTLGQLFVSLALVWLLTLINLRSVAESNGLTLLTTFIKIIPLVLMIGMGFAFMDRSVFPQWNPTEMNDFQVIALATTVVMWSFLGLETATIPADNMENPSKTIPRVLISSVVTILFLYMAVSYAIAYIVPAEELTASQAPFALAASKLMGPVGAAIVTFGALVATFSASNGNLFVTPHTLVAAAKDKVMPGIFGSLNSAGIPKFALLFSSSAISILLVLNYTKGLVGAFTFMVLISTLATLMAYAFTAISEFHFFKKEHHSPLRTREMIMSGLALAYSLFVIWGAGAEAVMYGFLLILVGAPLFAFIREDTDA</sequence>
<evidence type="ECO:0000256" key="7">
    <source>
        <dbReference type="ARBA" id="ARBA00023136"/>
    </source>
</evidence>
<feature type="transmembrane region" description="Helical" evidence="9">
    <location>
        <begin position="352"/>
        <end position="371"/>
    </location>
</feature>
<dbReference type="Pfam" id="PF13520">
    <property type="entry name" value="AA_permease_2"/>
    <property type="match status" value="1"/>
</dbReference>
<evidence type="ECO:0000256" key="4">
    <source>
        <dbReference type="ARBA" id="ARBA00022475"/>
    </source>
</evidence>
<comment type="subcellular location">
    <subcellularLocation>
        <location evidence="1">Cell membrane</location>
        <topology evidence="1">Multi-pass membrane protein</topology>
    </subcellularLocation>
</comment>
<feature type="transmembrane region" description="Helical" evidence="9">
    <location>
        <begin position="230"/>
        <end position="252"/>
    </location>
</feature>